<dbReference type="PANTHER" id="PTHR11085">
    <property type="entry name" value="NAD-DEPENDENT PROTEIN DEACYLASE SIRTUIN-5, MITOCHONDRIAL-RELATED"/>
    <property type="match status" value="1"/>
</dbReference>
<evidence type="ECO:0000256" key="2">
    <source>
        <dbReference type="ARBA" id="ARBA00022679"/>
    </source>
</evidence>
<feature type="binding site" evidence="8">
    <location>
        <position position="158"/>
    </location>
    <ligand>
        <name>Zn(2+)</name>
        <dbReference type="ChEBI" id="CHEBI:29105"/>
    </ligand>
</feature>
<keyword evidence="11" id="KW-1185">Reference proteome</keyword>
<evidence type="ECO:0000256" key="1">
    <source>
        <dbReference type="ARBA" id="ARBA00001947"/>
    </source>
</evidence>
<evidence type="ECO:0000256" key="5">
    <source>
        <dbReference type="ARBA" id="ARBA00023027"/>
    </source>
</evidence>
<keyword evidence="4 8" id="KW-0862">Zinc</keyword>
<dbReference type="InterPro" id="IPR050134">
    <property type="entry name" value="NAD-dep_sirtuin_deacylases"/>
</dbReference>
<dbReference type="Pfam" id="PF02146">
    <property type="entry name" value="SIR2"/>
    <property type="match status" value="2"/>
</dbReference>
<dbReference type="EMBL" id="UZAE01013317">
    <property type="protein sequence ID" value="VDO09244.1"/>
    <property type="molecule type" value="Genomic_DNA"/>
</dbReference>
<evidence type="ECO:0000313" key="10">
    <source>
        <dbReference type="EMBL" id="VDO09244.1"/>
    </source>
</evidence>
<feature type="binding site" evidence="8">
    <location>
        <position position="510"/>
    </location>
    <ligand>
        <name>Zn(2+)</name>
        <dbReference type="ChEBI" id="CHEBI:29105"/>
    </ligand>
</feature>
<dbReference type="InterPro" id="IPR026591">
    <property type="entry name" value="Sirtuin_cat_small_dom_sf"/>
</dbReference>
<dbReference type="OrthoDB" id="420264at2759"/>
<evidence type="ECO:0000256" key="4">
    <source>
        <dbReference type="ARBA" id="ARBA00022833"/>
    </source>
</evidence>
<dbReference type="InterPro" id="IPR026590">
    <property type="entry name" value="Ssirtuin_cat_dom"/>
</dbReference>
<dbReference type="SUPFAM" id="SSF52467">
    <property type="entry name" value="DHS-like NAD/FAD-binding domain"/>
    <property type="match status" value="2"/>
</dbReference>
<comment type="cofactor">
    <cofactor evidence="1">
        <name>Zn(2+)</name>
        <dbReference type="ChEBI" id="CHEBI:29105"/>
    </cofactor>
</comment>
<dbReference type="GO" id="GO:0070403">
    <property type="term" value="F:NAD+ binding"/>
    <property type="evidence" value="ECO:0007669"/>
    <property type="project" value="InterPro"/>
</dbReference>
<evidence type="ECO:0000256" key="6">
    <source>
        <dbReference type="ARBA" id="ARBA00048378"/>
    </source>
</evidence>
<dbReference type="Proteomes" id="UP000278807">
    <property type="component" value="Unassembled WGS sequence"/>
</dbReference>
<feature type="binding site" evidence="8">
    <location>
        <position position="531"/>
    </location>
    <ligand>
        <name>Zn(2+)</name>
        <dbReference type="ChEBI" id="CHEBI:29105"/>
    </ligand>
</feature>
<keyword evidence="2" id="KW-0808">Transferase</keyword>
<feature type="binding site" evidence="8">
    <location>
        <position position="536"/>
    </location>
    <ligand>
        <name>Zn(2+)</name>
        <dbReference type="ChEBI" id="CHEBI:29105"/>
    </ligand>
</feature>
<dbReference type="InterPro" id="IPR029035">
    <property type="entry name" value="DHS-like_NAD/FAD-binding_dom"/>
</dbReference>
<dbReference type="GO" id="GO:0046872">
    <property type="term" value="F:metal ion binding"/>
    <property type="evidence" value="ECO:0007669"/>
    <property type="project" value="UniProtKB-KW"/>
</dbReference>
<dbReference type="WBParaSite" id="HNAJ_0001098601-mRNA-1">
    <property type="protein sequence ID" value="HNAJ_0001098601-mRNA-1"/>
    <property type="gene ID" value="HNAJ_0001098601"/>
</dbReference>
<sequence>MSFSMDEIKKALDSSEKPSSPLESLDLEGIAKYISTGKAKNIITAVGAGISTSAGIPDFRSPKTGLYSNLDEYGLDDPMDVFDLNFFEDNPEPFFKVAKSLYHPNAKPTLAHYFIKLLNDKGLLLRDYTQNIDMLERTAGIPEEKLIEAHGSYNTGRCLKCKKKYPFEYFKKSILEQKVPTCSKENCDEVIKPDIVFFGEDLPKRYYKGVQKDFRKCDLLIIMGTSLKVAPFNHVIDYPNSKVPRLLINRELSENSRAIKPLKCGEEDNLRDVFFQGDSDDGCLRLAELLGWKNDLLQLQETRNKELDEKFAEESRQSENYQPIFAASFNITHLANVVCIFQHTFYYSKLALISMDAIRNALGLSRTDCALESLDLEGVANLIKEGKVRNIITAVGAGISTSAGIPDFRSPSTGVYDNLEEFDLPSSMAIFDIGYFQRNPKPFFEVARRLYRPYAKPTTAHYFIRLLEEKGLLLRHYTQNVDQLERISGLPEDKLVEAHGSFHTGHCLTCRKEYPFEYFKARILDNEVPKCLLPHCGGVVKPDVVLFGEGLPCKFTQGVSKDLPKCDLLIIIGTSLQVLPFCGIINCTRKGVPRLYLNREYTSGSISVNFVALFLSVSAQFVHNLSDKIFGFVSFIMKWMVAGMRSRPLQCGVPGNKTDVFVKGDADELCLRFAELLGWKDELLNLQSTRNAELDREFEEERQKSSH</sequence>
<keyword evidence="5" id="KW-0520">NAD</keyword>
<name>A0A0R3TTF2_RODNA</name>
<accession>A0A0R3TTF2</accession>
<dbReference type="Gene3D" id="3.30.1600.10">
    <property type="entry name" value="SIR2/SIRT2 'Small Domain"/>
    <property type="match status" value="2"/>
</dbReference>
<dbReference type="GO" id="GO:0017136">
    <property type="term" value="F:histone deacetylase activity, NAD-dependent"/>
    <property type="evidence" value="ECO:0007669"/>
    <property type="project" value="TreeGrafter"/>
</dbReference>
<proteinExistence type="predicted"/>
<reference evidence="10 11" key="2">
    <citation type="submission" date="2018-11" db="EMBL/GenBank/DDBJ databases">
        <authorList>
            <consortium name="Pathogen Informatics"/>
        </authorList>
    </citation>
    <scope>NUCLEOTIDE SEQUENCE [LARGE SCALE GENOMIC DNA]</scope>
</reference>
<feature type="binding site" evidence="8">
    <location>
        <position position="507"/>
    </location>
    <ligand>
        <name>Zn(2+)</name>
        <dbReference type="ChEBI" id="CHEBI:29105"/>
    </ligand>
</feature>
<gene>
    <name evidence="10" type="ORF">HNAJ_LOCUS10980</name>
</gene>
<evidence type="ECO:0000313" key="11">
    <source>
        <dbReference type="Proteomes" id="UP000278807"/>
    </source>
</evidence>
<feature type="active site" description="Proton acceptor" evidence="8">
    <location>
        <position position="150"/>
    </location>
</feature>
<keyword evidence="3 8" id="KW-0479">Metal-binding</keyword>
<organism evidence="12">
    <name type="scientific">Rodentolepis nana</name>
    <name type="common">Dwarf tapeworm</name>
    <name type="synonym">Hymenolepis nana</name>
    <dbReference type="NCBI Taxonomy" id="102285"/>
    <lineage>
        <taxon>Eukaryota</taxon>
        <taxon>Metazoa</taxon>
        <taxon>Spiralia</taxon>
        <taxon>Lophotrochozoa</taxon>
        <taxon>Platyhelminthes</taxon>
        <taxon>Cestoda</taxon>
        <taxon>Eucestoda</taxon>
        <taxon>Cyclophyllidea</taxon>
        <taxon>Hymenolepididae</taxon>
        <taxon>Rodentolepis</taxon>
    </lineage>
</organism>
<dbReference type="AlphaFoldDB" id="A0A0R3TTF2"/>
<dbReference type="PANTHER" id="PTHR11085:SF6">
    <property type="entry name" value="NAD-DEPENDENT PROTEIN DEACETYLASE SIRTUIN-2"/>
    <property type="match status" value="1"/>
</dbReference>
<evidence type="ECO:0000256" key="7">
    <source>
        <dbReference type="ARBA" id="ARBA00048905"/>
    </source>
</evidence>
<evidence type="ECO:0000256" key="3">
    <source>
        <dbReference type="ARBA" id="ARBA00022723"/>
    </source>
</evidence>
<dbReference type="PROSITE" id="PS50305">
    <property type="entry name" value="SIRTUIN"/>
    <property type="match status" value="2"/>
</dbReference>
<evidence type="ECO:0000256" key="8">
    <source>
        <dbReference type="PROSITE-ProRule" id="PRU00236"/>
    </source>
</evidence>
<feature type="domain" description="Deacetylase sirtuin-type" evidence="9">
    <location>
        <begin position="20"/>
        <end position="293"/>
    </location>
</feature>
<dbReference type="InterPro" id="IPR003000">
    <property type="entry name" value="Sirtuin"/>
</dbReference>
<dbReference type="Gene3D" id="3.40.50.1220">
    <property type="entry name" value="TPP-binding domain"/>
    <property type="match status" value="2"/>
</dbReference>
<comment type="catalytic activity">
    <reaction evidence="6">
        <text>N(6)-hexadecanoyl-L-lysyl-[protein] + NAD(+) + H2O = 2''-O-hexadecanoyl-ADP-D-ribose + nicotinamide + L-lysyl-[protein]</text>
        <dbReference type="Rhea" id="RHEA:70563"/>
        <dbReference type="Rhea" id="RHEA-COMP:9752"/>
        <dbReference type="Rhea" id="RHEA-COMP:14175"/>
        <dbReference type="ChEBI" id="CHEBI:15377"/>
        <dbReference type="ChEBI" id="CHEBI:17154"/>
        <dbReference type="ChEBI" id="CHEBI:29969"/>
        <dbReference type="ChEBI" id="CHEBI:57540"/>
        <dbReference type="ChEBI" id="CHEBI:138936"/>
        <dbReference type="ChEBI" id="CHEBI:189673"/>
    </reaction>
    <physiologicalReaction direction="left-to-right" evidence="6">
        <dbReference type="Rhea" id="RHEA:70564"/>
    </physiologicalReaction>
</comment>
<feature type="binding site" evidence="8">
    <location>
        <position position="161"/>
    </location>
    <ligand>
        <name>Zn(2+)</name>
        <dbReference type="ChEBI" id="CHEBI:29105"/>
    </ligand>
</feature>
<dbReference type="STRING" id="102285.A0A0R3TTF2"/>
<comment type="catalytic activity">
    <reaction evidence="7">
        <text>N(6)-tetradecanoyl-L-lysyl-[protein] + NAD(+) + H2O = 2''-O-tetradecanoyl-ADP-D-ribose + nicotinamide + L-lysyl-[protein]</text>
        <dbReference type="Rhea" id="RHEA:70567"/>
        <dbReference type="Rhea" id="RHEA-COMP:9752"/>
        <dbReference type="Rhea" id="RHEA-COMP:15437"/>
        <dbReference type="ChEBI" id="CHEBI:15377"/>
        <dbReference type="ChEBI" id="CHEBI:17154"/>
        <dbReference type="ChEBI" id="CHEBI:29969"/>
        <dbReference type="ChEBI" id="CHEBI:57540"/>
        <dbReference type="ChEBI" id="CHEBI:141129"/>
        <dbReference type="ChEBI" id="CHEBI:189674"/>
    </reaction>
    <physiologicalReaction direction="left-to-right" evidence="7">
        <dbReference type="Rhea" id="RHEA:70568"/>
    </physiologicalReaction>
</comment>
<feature type="binding site" evidence="8">
    <location>
        <position position="187"/>
    </location>
    <ligand>
        <name>Zn(2+)</name>
        <dbReference type="ChEBI" id="CHEBI:29105"/>
    </ligand>
</feature>
<dbReference type="GO" id="GO:0005634">
    <property type="term" value="C:nucleus"/>
    <property type="evidence" value="ECO:0007669"/>
    <property type="project" value="TreeGrafter"/>
</dbReference>
<feature type="binding site" evidence="8">
    <location>
        <position position="182"/>
    </location>
    <ligand>
        <name>Zn(2+)</name>
        <dbReference type="ChEBI" id="CHEBI:29105"/>
    </ligand>
</feature>
<evidence type="ECO:0000313" key="12">
    <source>
        <dbReference type="WBParaSite" id="HNAJ_0001098601-mRNA-1"/>
    </source>
</evidence>
<protein>
    <submittedName>
        <fullName evidence="12">Protein acetyllysine N-acetyltransferase</fullName>
    </submittedName>
</protein>
<evidence type="ECO:0000259" key="9">
    <source>
        <dbReference type="PROSITE" id="PS50305"/>
    </source>
</evidence>
<feature type="active site" description="Proton acceptor" evidence="8">
    <location>
        <position position="499"/>
    </location>
</feature>
<reference evidence="12" key="1">
    <citation type="submission" date="2017-02" db="UniProtKB">
        <authorList>
            <consortium name="WormBaseParasite"/>
        </authorList>
    </citation>
    <scope>IDENTIFICATION</scope>
</reference>
<feature type="domain" description="Deacetylase sirtuin-type" evidence="9">
    <location>
        <begin position="369"/>
        <end position="680"/>
    </location>
</feature>